<evidence type="ECO:0000313" key="3">
    <source>
        <dbReference type="Proteomes" id="UP001602245"/>
    </source>
</evidence>
<proteinExistence type="predicted"/>
<dbReference type="RefSeq" id="WP_026207126.1">
    <property type="nucleotide sequence ID" value="NZ_JBIAZU010000001.1"/>
</dbReference>
<evidence type="ECO:0000313" key="2">
    <source>
        <dbReference type="EMBL" id="MFF5288235.1"/>
    </source>
</evidence>
<dbReference type="SUPFAM" id="SSF54593">
    <property type="entry name" value="Glyoxalase/Bleomycin resistance protein/Dihydroxybiphenyl dioxygenase"/>
    <property type="match status" value="1"/>
</dbReference>
<dbReference type="PROSITE" id="PS51819">
    <property type="entry name" value="VOC"/>
    <property type="match status" value="1"/>
</dbReference>
<dbReference type="Gene3D" id="3.10.180.10">
    <property type="entry name" value="2,3-Dihydroxybiphenyl 1,2-Dioxygenase, domain 1"/>
    <property type="match status" value="1"/>
</dbReference>
<dbReference type="EMBL" id="JBIAZU010000001">
    <property type="protein sequence ID" value="MFF5288235.1"/>
    <property type="molecule type" value="Genomic_DNA"/>
</dbReference>
<feature type="domain" description="VOC" evidence="1">
    <location>
        <begin position="5"/>
        <end position="112"/>
    </location>
</feature>
<reference evidence="2 3" key="1">
    <citation type="submission" date="2024-10" db="EMBL/GenBank/DDBJ databases">
        <title>The Natural Products Discovery Center: Release of the First 8490 Sequenced Strains for Exploring Actinobacteria Biosynthetic Diversity.</title>
        <authorList>
            <person name="Kalkreuter E."/>
            <person name="Kautsar S.A."/>
            <person name="Yang D."/>
            <person name="Bader C.D."/>
            <person name="Teijaro C.N."/>
            <person name="Fluegel L."/>
            <person name="Davis C.M."/>
            <person name="Simpson J.R."/>
            <person name="Lauterbach L."/>
            <person name="Steele A.D."/>
            <person name="Gui C."/>
            <person name="Meng S."/>
            <person name="Li G."/>
            <person name="Viehrig K."/>
            <person name="Ye F."/>
            <person name="Su P."/>
            <person name="Kiefer A.F."/>
            <person name="Nichols A."/>
            <person name="Cepeda A.J."/>
            <person name="Yan W."/>
            <person name="Fan B."/>
            <person name="Jiang Y."/>
            <person name="Adhikari A."/>
            <person name="Zheng C.-J."/>
            <person name="Schuster L."/>
            <person name="Cowan T.M."/>
            <person name="Smanski M.J."/>
            <person name="Chevrette M.G."/>
            <person name="De Carvalho L.P.S."/>
            <person name="Shen B."/>
        </authorList>
    </citation>
    <scope>NUCLEOTIDE SEQUENCE [LARGE SCALE GENOMIC DNA]</scope>
    <source>
        <strain evidence="2 3">NPDC000087</strain>
    </source>
</reference>
<sequence length="112" mass="11780">MTVRGVRRIIVSVADLDRALALYRDALGFAETYRSGDIVTLAGPLELMLHQRPPTPGPAAVAVSFVVDDVDAVTAAAEKAGATVLDAPADQPWGERQAVLTDPDGHVFCLVA</sequence>
<evidence type="ECO:0000259" key="1">
    <source>
        <dbReference type="PROSITE" id="PS51819"/>
    </source>
</evidence>
<dbReference type="PANTHER" id="PTHR36503">
    <property type="entry name" value="BLR2520 PROTEIN"/>
    <property type="match status" value="1"/>
</dbReference>
<name>A0ABW6W6S4_9ACTN</name>
<gene>
    <name evidence="2" type="ORF">ACFY35_02285</name>
</gene>
<dbReference type="InterPro" id="IPR029068">
    <property type="entry name" value="Glyas_Bleomycin-R_OHBP_Dase"/>
</dbReference>
<comment type="caution">
    <text evidence="2">The sequence shown here is derived from an EMBL/GenBank/DDBJ whole genome shotgun (WGS) entry which is preliminary data.</text>
</comment>
<dbReference type="Pfam" id="PF00903">
    <property type="entry name" value="Glyoxalase"/>
    <property type="match status" value="1"/>
</dbReference>
<dbReference type="InterPro" id="IPR037523">
    <property type="entry name" value="VOC_core"/>
</dbReference>
<dbReference type="PANTHER" id="PTHR36503:SF3">
    <property type="entry name" value="BLR0126 PROTEIN"/>
    <property type="match status" value="1"/>
</dbReference>
<organism evidence="2 3">
    <name type="scientific">Paractinoplanes globisporus</name>
    <dbReference type="NCBI Taxonomy" id="113565"/>
    <lineage>
        <taxon>Bacteria</taxon>
        <taxon>Bacillati</taxon>
        <taxon>Actinomycetota</taxon>
        <taxon>Actinomycetes</taxon>
        <taxon>Micromonosporales</taxon>
        <taxon>Micromonosporaceae</taxon>
        <taxon>Paractinoplanes</taxon>
    </lineage>
</organism>
<dbReference type="InterPro" id="IPR004360">
    <property type="entry name" value="Glyas_Fos-R_dOase_dom"/>
</dbReference>
<protein>
    <submittedName>
        <fullName evidence="2">VOC family protein</fullName>
    </submittedName>
</protein>
<dbReference type="Proteomes" id="UP001602245">
    <property type="component" value="Unassembled WGS sequence"/>
</dbReference>
<keyword evidence="3" id="KW-1185">Reference proteome</keyword>
<accession>A0ABW6W6S4</accession>